<evidence type="ECO:0000313" key="2">
    <source>
        <dbReference type="EMBL" id="PVD21195.1"/>
    </source>
</evidence>
<dbReference type="AlphaFoldDB" id="A0A2T7NJ51"/>
<gene>
    <name evidence="2" type="ORF">C0Q70_19363</name>
</gene>
<dbReference type="EMBL" id="PZQS01000012">
    <property type="protein sequence ID" value="PVD21195.1"/>
    <property type="molecule type" value="Genomic_DNA"/>
</dbReference>
<name>A0A2T7NJ51_POMCA</name>
<protein>
    <submittedName>
        <fullName evidence="2">Uncharacterized protein</fullName>
    </submittedName>
</protein>
<proteinExistence type="predicted"/>
<feature type="compositionally biased region" description="Basic residues" evidence="1">
    <location>
        <begin position="253"/>
        <end position="266"/>
    </location>
</feature>
<evidence type="ECO:0000313" key="3">
    <source>
        <dbReference type="Proteomes" id="UP000245119"/>
    </source>
</evidence>
<keyword evidence="3" id="KW-1185">Reference proteome</keyword>
<sequence length="266" mass="30245">MRVAREKSTVLQAREATLDAEVENIKGLIEDLTCLRNKWESILVESKNVAVSCDVAASSIRTNEKENERNYVQMARQLIQKTLALQKIISSATFFYRVLDCVIGNMTSRYDAAKNLETMFGGPERSSVPGPGLALGGPALVCCLIFWLSARTLMVLMVTVVGKGKNTSVSTASNSRTMETKTQAKVQEVENAHKKKELGVKGEKLRMSKKRSRGVFKGDRRVSKNRNKRKFKEEVIKSPKMRMKRASYEEKRRSKKRRKIRQNRKR</sequence>
<feature type="region of interest" description="Disordered" evidence="1">
    <location>
        <begin position="166"/>
        <end position="185"/>
    </location>
</feature>
<dbReference type="Proteomes" id="UP000245119">
    <property type="component" value="Linkage Group LG12"/>
</dbReference>
<organism evidence="2 3">
    <name type="scientific">Pomacea canaliculata</name>
    <name type="common">Golden apple snail</name>
    <dbReference type="NCBI Taxonomy" id="400727"/>
    <lineage>
        <taxon>Eukaryota</taxon>
        <taxon>Metazoa</taxon>
        <taxon>Spiralia</taxon>
        <taxon>Lophotrochozoa</taxon>
        <taxon>Mollusca</taxon>
        <taxon>Gastropoda</taxon>
        <taxon>Caenogastropoda</taxon>
        <taxon>Architaenioglossa</taxon>
        <taxon>Ampullarioidea</taxon>
        <taxon>Ampullariidae</taxon>
        <taxon>Pomacea</taxon>
    </lineage>
</organism>
<comment type="caution">
    <text evidence="2">The sequence shown here is derived from an EMBL/GenBank/DDBJ whole genome shotgun (WGS) entry which is preliminary data.</text>
</comment>
<reference evidence="2 3" key="1">
    <citation type="submission" date="2018-04" db="EMBL/GenBank/DDBJ databases">
        <title>The genome of golden apple snail Pomacea canaliculata provides insight into stress tolerance and invasive adaptation.</title>
        <authorList>
            <person name="Liu C."/>
            <person name="Liu B."/>
            <person name="Ren Y."/>
            <person name="Zhang Y."/>
            <person name="Wang H."/>
            <person name="Li S."/>
            <person name="Jiang F."/>
            <person name="Yin L."/>
            <person name="Zhang G."/>
            <person name="Qian W."/>
            <person name="Fan W."/>
        </authorList>
    </citation>
    <scope>NUCLEOTIDE SEQUENCE [LARGE SCALE GENOMIC DNA]</scope>
    <source>
        <strain evidence="2">SZHN2017</strain>
        <tissue evidence="2">Muscle</tissue>
    </source>
</reference>
<accession>A0A2T7NJ51</accession>
<evidence type="ECO:0000256" key="1">
    <source>
        <dbReference type="SAM" id="MobiDB-lite"/>
    </source>
</evidence>
<feature type="region of interest" description="Disordered" evidence="1">
    <location>
        <begin position="200"/>
        <end position="266"/>
    </location>
</feature>